<dbReference type="PIRSF" id="PIRSF008502">
    <property type="entry name" value="UCP008502"/>
    <property type="match status" value="1"/>
</dbReference>
<evidence type="ECO:0000313" key="1">
    <source>
        <dbReference type="EMBL" id="MEN2743712.1"/>
    </source>
</evidence>
<comment type="caution">
    <text evidence="1">The sequence shown here is derived from an EMBL/GenBank/DDBJ whole genome shotgun (WGS) entry which is preliminary data.</text>
</comment>
<organism evidence="1 2">
    <name type="scientific">Sinomonas halotolerans</name>
    <dbReference type="NCBI Taxonomy" id="1644133"/>
    <lineage>
        <taxon>Bacteria</taxon>
        <taxon>Bacillati</taxon>
        <taxon>Actinomycetota</taxon>
        <taxon>Actinomycetes</taxon>
        <taxon>Micrococcales</taxon>
        <taxon>Micrococcaceae</taxon>
        <taxon>Sinomonas</taxon>
    </lineage>
</organism>
<dbReference type="Pfam" id="PF08002">
    <property type="entry name" value="DUF1697"/>
    <property type="match status" value="1"/>
</dbReference>
<dbReference type="PANTHER" id="PTHR36439">
    <property type="entry name" value="BLL4334 PROTEIN"/>
    <property type="match status" value="1"/>
</dbReference>
<reference evidence="1 2" key="1">
    <citation type="submission" date="2024-05" db="EMBL/GenBank/DDBJ databases">
        <title>Sinomonas sp. nov., isolated from a waste landfill.</title>
        <authorList>
            <person name="Zhao Y."/>
        </authorList>
    </citation>
    <scope>NUCLEOTIDE SEQUENCE [LARGE SCALE GENOMIC DNA]</scope>
    <source>
        <strain evidence="1 2">CCTCC AB2014300</strain>
    </source>
</reference>
<proteinExistence type="predicted"/>
<dbReference type="InterPro" id="IPR012545">
    <property type="entry name" value="DUF1697"/>
</dbReference>
<sequence>MDEYAVFLRGVNVGGVTLKMAEVREAFAALGEGVHTLLASGNIVLSSDRGAAELKAAAERTLRDRFGYDAWVVVLSRTELDQIVSACPYPADDGSTHSYVTLGSDPAALDALWEATGPDSPGDGTDERRRLSPMALAWRCPKGATLESPLSKATAKPKFKATTTTRNLRTLLKVQAAFG</sequence>
<accession>A0ABU9WX05</accession>
<dbReference type="Proteomes" id="UP001422074">
    <property type="component" value="Unassembled WGS sequence"/>
</dbReference>
<evidence type="ECO:0000313" key="2">
    <source>
        <dbReference type="Proteomes" id="UP001422074"/>
    </source>
</evidence>
<dbReference type="RefSeq" id="WP_345883224.1">
    <property type="nucleotide sequence ID" value="NZ_JBDFRB010000002.1"/>
</dbReference>
<dbReference type="Gene3D" id="3.30.70.1280">
    <property type="entry name" value="SP0830-like domains"/>
    <property type="match status" value="1"/>
</dbReference>
<dbReference type="EMBL" id="JBDFRB010000002">
    <property type="protein sequence ID" value="MEN2743712.1"/>
    <property type="molecule type" value="Genomic_DNA"/>
</dbReference>
<name>A0ABU9WX05_9MICC</name>
<dbReference type="PANTHER" id="PTHR36439:SF1">
    <property type="entry name" value="DUF1697 DOMAIN-CONTAINING PROTEIN"/>
    <property type="match status" value="1"/>
</dbReference>
<dbReference type="SUPFAM" id="SSF160379">
    <property type="entry name" value="SP0830-like"/>
    <property type="match status" value="1"/>
</dbReference>
<protein>
    <submittedName>
        <fullName evidence="1">DUF1697 domain-containing protein</fullName>
    </submittedName>
</protein>
<keyword evidence="2" id="KW-1185">Reference proteome</keyword>
<gene>
    <name evidence="1" type="ORF">ABCQ75_04065</name>
</gene>